<dbReference type="HOGENOM" id="CLU_502349_0_0_9"/>
<gene>
    <name evidence="1" type="ordered locus">PTH_2866</name>
</gene>
<evidence type="ECO:0000313" key="1">
    <source>
        <dbReference type="EMBL" id="BAF61048.1"/>
    </source>
</evidence>
<name>A5CY91_PELTS</name>
<proteinExistence type="predicted"/>
<keyword evidence="2" id="KW-1185">Reference proteome</keyword>
<accession>A5CY91</accession>
<dbReference type="AlphaFoldDB" id="A5CY91"/>
<dbReference type="KEGG" id="pth:PTH_2866"/>
<evidence type="ECO:0000313" key="2">
    <source>
        <dbReference type="Proteomes" id="UP000006556"/>
    </source>
</evidence>
<protein>
    <submittedName>
        <fullName evidence="1">Uncharacterized protein</fullName>
    </submittedName>
</protein>
<dbReference type="EMBL" id="AP009389">
    <property type="protein sequence ID" value="BAF61048.1"/>
    <property type="molecule type" value="Genomic_DNA"/>
</dbReference>
<dbReference type="AntiFam" id="ANF00207">
    <property type="entry name" value="Shadow ORF (opposite glnS)"/>
</dbReference>
<dbReference type="Proteomes" id="UP000006556">
    <property type="component" value="Chromosome"/>
</dbReference>
<organism evidence="1 2">
    <name type="scientific">Pelotomaculum thermopropionicum (strain DSM 13744 / JCM 10971 / SI)</name>
    <dbReference type="NCBI Taxonomy" id="370438"/>
    <lineage>
        <taxon>Bacteria</taxon>
        <taxon>Bacillati</taxon>
        <taxon>Bacillota</taxon>
        <taxon>Clostridia</taxon>
        <taxon>Eubacteriales</taxon>
        <taxon>Desulfotomaculaceae</taxon>
        <taxon>Pelotomaculum</taxon>
    </lineage>
</organism>
<sequence length="542" mass="58854">MPQKLVAASRRRAGQAGLNQAGGKPLQRVRVQTGLEILLLIRVLFGKKVVVQAHLGADGMGGGNPVQSSFYLAHFRRGTAARCRVVGAAQLDHPAGALVLYHPLALNDIGMLQPDLAAGCQAEKFPRWIFEKVVLLDVKLAGKRHLARAQGGIFLVVNGIQLLHLPLRVVLDDHPQRAQHGHDARGFQVQVFPYAVLQKRNIDYAVAFGNADEIAKPANCLRGIAAPAQAAYGGHPRVVPAAYIALFNQFPQLPLAHYGVAQVEPGKLDLLRVINAQRVKHPVVQRAVVFKLQGADGVGNPLNGIRYGMGKIIHGINAPFVSRPVVGCVHNAVEHRVAHVQIAGGHVDLRPEHPRTVGELARFHPFEQFQVLLHRPVAVGAFPAGLGQSAAVLPYFLRAQVADVGLAGLNQLDGVLVHLLKVVRGVKEPAVPIKPEPFYILLDRLHIFLVFFGRVGIVEPQVAQPAVLSGEAEIEADRFGMPDMQVAVGFRGKPGMDAAAVFVCLHVFVNNVLNEIGRLQRTCTHLYPSNFFMSQVFYFSIC</sequence>
<reference evidence="2" key="1">
    <citation type="journal article" date="2008" name="Genome Res.">
        <title>The genome of Pelotomaculum thermopropionicum reveals niche-associated evolution in anaerobic microbiota.</title>
        <authorList>
            <person name="Kosaka T."/>
            <person name="Kato S."/>
            <person name="Shimoyama T."/>
            <person name="Ishii S."/>
            <person name="Abe T."/>
            <person name="Watanabe K."/>
        </authorList>
    </citation>
    <scope>NUCLEOTIDE SEQUENCE [LARGE SCALE GENOMIC DNA]</scope>
    <source>
        <strain evidence="2">DSM 13744 / JCM 10971 / SI</strain>
    </source>
</reference>